<sequence length="235" mass="25831">MSLASYKRRGIVYISGSTKETHTPLSYDLGRSIALSGYSLMTGGGAGVAKSAGEGFISVPKEERKGVNIGVVWGAVGGYDIPGYPNEFVELKAQLNLPSNKIGDHRVTSRNHLNDATVCIIFPGDSLTRHDLDTCVGYEHPTIVHPFWTDCCPSLWDFRDVEDCMAIVNAVIRDSLKRPEIHALKVANVLSGKTASQLRNEESKRTLDKGKDNEEYAKEQERIEQKRLLAQPGGE</sequence>
<comment type="caution">
    <text evidence="2">The sequence shown here is derived from an EMBL/GenBank/DDBJ whole genome shotgun (WGS) entry which is preliminary data.</text>
</comment>
<keyword evidence="3" id="KW-1185">Reference proteome</keyword>
<evidence type="ECO:0000313" key="2">
    <source>
        <dbReference type="EMBL" id="GMI14802.1"/>
    </source>
</evidence>
<dbReference type="EMBL" id="BRXX01000506">
    <property type="protein sequence ID" value="GMI14802.1"/>
    <property type="molecule type" value="Genomic_DNA"/>
</dbReference>
<feature type="compositionally biased region" description="Basic and acidic residues" evidence="1">
    <location>
        <begin position="199"/>
        <end position="227"/>
    </location>
</feature>
<dbReference type="AlphaFoldDB" id="A0A9W7FMB2"/>
<dbReference type="Proteomes" id="UP001165160">
    <property type="component" value="Unassembled WGS sequence"/>
</dbReference>
<name>A0A9W7FMB2_9STRA</name>
<protein>
    <submittedName>
        <fullName evidence="2">Uncharacterized protein</fullName>
    </submittedName>
</protein>
<evidence type="ECO:0000256" key="1">
    <source>
        <dbReference type="SAM" id="MobiDB-lite"/>
    </source>
</evidence>
<organism evidence="2 3">
    <name type="scientific">Triparma verrucosa</name>
    <dbReference type="NCBI Taxonomy" id="1606542"/>
    <lineage>
        <taxon>Eukaryota</taxon>
        <taxon>Sar</taxon>
        <taxon>Stramenopiles</taxon>
        <taxon>Ochrophyta</taxon>
        <taxon>Bolidophyceae</taxon>
        <taxon>Parmales</taxon>
        <taxon>Triparmaceae</taxon>
        <taxon>Triparma</taxon>
    </lineage>
</organism>
<dbReference type="Gene3D" id="3.40.50.450">
    <property type="match status" value="1"/>
</dbReference>
<accession>A0A9W7FMB2</accession>
<proteinExistence type="predicted"/>
<gene>
    <name evidence="2" type="ORF">TrVE_jg9006</name>
</gene>
<feature type="region of interest" description="Disordered" evidence="1">
    <location>
        <begin position="195"/>
        <end position="235"/>
    </location>
</feature>
<dbReference type="SUPFAM" id="SSF102405">
    <property type="entry name" value="MCP/YpsA-like"/>
    <property type="match status" value="1"/>
</dbReference>
<evidence type="ECO:0000313" key="3">
    <source>
        <dbReference type="Proteomes" id="UP001165160"/>
    </source>
</evidence>
<reference evidence="3" key="1">
    <citation type="journal article" date="2023" name="Commun. Biol.">
        <title>Genome analysis of Parmales, the sister group of diatoms, reveals the evolutionary specialization of diatoms from phago-mixotrophs to photoautotrophs.</title>
        <authorList>
            <person name="Ban H."/>
            <person name="Sato S."/>
            <person name="Yoshikawa S."/>
            <person name="Yamada K."/>
            <person name="Nakamura Y."/>
            <person name="Ichinomiya M."/>
            <person name="Sato N."/>
            <person name="Blanc-Mathieu R."/>
            <person name="Endo H."/>
            <person name="Kuwata A."/>
            <person name="Ogata H."/>
        </authorList>
    </citation>
    <scope>NUCLEOTIDE SEQUENCE [LARGE SCALE GENOMIC DNA]</scope>
    <source>
        <strain evidence="3">NIES 3699</strain>
    </source>
</reference>